<dbReference type="Gene3D" id="3.40.50.12160">
    <property type="entry name" value="Methylthiotransferase, N-terminal domain"/>
    <property type="match status" value="1"/>
</dbReference>
<dbReference type="InterPro" id="IPR006638">
    <property type="entry name" value="Elp3/MiaA/NifB-like_rSAM"/>
</dbReference>
<gene>
    <name evidence="8 12" type="primary">rimO</name>
    <name evidence="12" type="ORF">RF683_06905</name>
</gene>
<feature type="binding site" evidence="8">
    <location>
        <position position="155"/>
    </location>
    <ligand>
        <name>[4Fe-4S] cluster</name>
        <dbReference type="ChEBI" id="CHEBI:49883"/>
        <label>2</label>
        <note>4Fe-4S-S-AdoMet</note>
    </ligand>
</feature>
<dbReference type="Pfam" id="PF04055">
    <property type="entry name" value="Radical_SAM"/>
    <property type="match status" value="1"/>
</dbReference>
<dbReference type="SFLD" id="SFLDG01061">
    <property type="entry name" value="methylthiotransferase"/>
    <property type="match status" value="1"/>
</dbReference>
<dbReference type="Proteomes" id="UP001180481">
    <property type="component" value="Chromosome"/>
</dbReference>
<dbReference type="PROSITE" id="PS51449">
    <property type="entry name" value="MTTASE_N"/>
    <property type="match status" value="1"/>
</dbReference>
<dbReference type="InterPro" id="IPR007197">
    <property type="entry name" value="rSAM"/>
</dbReference>
<dbReference type="NCBIfam" id="TIGR01125">
    <property type="entry name" value="30S ribosomal protein S12 methylthiotransferase RimO"/>
    <property type="match status" value="1"/>
</dbReference>
<dbReference type="InterPro" id="IPR012340">
    <property type="entry name" value="NA-bd_OB-fold"/>
</dbReference>
<name>A0ABY9R7J9_9FLAO</name>
<dbReference type="EC" id="2.8.4.4" evidence="8"/>
<dbReference type="InterPro" id="IPR020612">
    <property type="entry name" value="Methylthiotransferase_CS"/>
</dbReference>
<dbReference type="PROSITE" id="PS51918">
    <property type="entry name" value="RADICAL_SAM"/>
    <property type="match status" value="1"/>
</dbReference>
<feature type="binding site" evidence="8">
    <location>
        <position position="158"/>
    </location>
    <ligand>
        <name>[4Fe-4S] cluster</name>
        <dbReference type="ChEBI" id="CHEBI:49883"/>
        <label>2</label>
        <note>4Fe-4S-S-AdoMet</note>
    </ligand>
</feature>
<dbReference type="Pfam" id="PF18693">
    <property type="entry name" value="TRAM_2"/>
    <property type="match status" value="1"/>
</dbReference>
<feature type="domain" description="Radical SAM core" evidence="11">
    <location>
        <begin position="137"/>
        <end position="368"/>
    </location>
</feature>
<evidence type="ECO:0000259" key="9">
    <source>
        <dbReference type="PROSITE" id="PS50926"/>
    </source>
</evidence>
<evidence type="ECO:0000256" key="8">
    <source>
        <dbReference type="HAMAP-Rule" id="MF_01865"/>
    </source>
</evidence>
<accession>A0ABY9R7J9</accession>
<keyword evidence="12" id="KW-0689">Ribosomal protein</keyword>
<evidence type="ECO:0000256" key="7">
    <source>
        <dbReference type="ARBA" id="ARBA00023014"/>
    </source>
</evidence>
<dbReference type="PANTHER" id="PTHR43837:SF1">
    <property type="entry name" value="RIBOSOMAL PROTEIN US12 METHYLTHIOTRANSFERASE RIMO"/>
    <property type="match status" value="1"/>
</dbReference>
<evidence type="ECO:0000313" key="12">
    <source>
        <dbReference type="EMBL" id="WMW77222.1"/>
    </source>
</evidence>
<comment type="function">
    <text evidence="8">Catalyzes the methylthiolation of an aspartic acid residue of ribosomal protein uS12.</text>
</comment>
<dbReference type="Gene3D" id="3.80.30.20">
    <property type="entry name" value="tm_1862 like domain"/>
    <property type="match status" value="1"/>
</dbReference>
<keyword evidence="1 8" id="KW-0004">4Fe-4S</keyword>
<dbReference type="SFLD" id="SFLDS00029">
    <property type="entry name" value="Radical_SAM"/>
    <property type="match status" value="1"/>
</dbReference>
<evidence type="ECO:0000256" key="1">
    <source>
        <dbReference type="ARBA" id="ARBA00022485"/>
    </source>
</evidence>
<dbReference type="GO" id="GO:0103039">
    <property type="term" value="F:protein methylthiotransferase activity"/>
    <property type="evidence" value="ECO:0007669"/>
    <property type="project" value="UniProtKB-EC"/>
</dbReference>
<keyword evidence="2 8" id="KW-0963">Cytoplasm</keyword>
<evidence type="ECO:0000256" key="5">
    <source>
        <dbReference type="ARBA" id="ARBA00022723"/>
    </source>
</evidence>
<dbReference type="PROSITE" id="PS01278">
    <property type="entry name" value="MTTASE_RADICAL"/>
    <property type="match status" value="1"/>
</dbReference>
<dbReference type="Pfam" id="PF00919">
    <property type="entry name" value="UPF0004"/>
    <property type="match status" value="1"/>
</dbReference>
<dbReference type="PROSITE" id="PS50926">
    <property type="entry name" value="TRAM"/>
    <property type="match status" value="1"/>
</dbReference>
<dbReference type="EMBL" id="CP133721">
    <property type="protein sequence ID" value="WMW77222.1"/>
    <property type="molecule type" value="Genomic_DNA"/>
</dbReference>
<protein>
    <recommendedName>
        <fullName evidence="8">Ribosomal protein uS12 methylthiotransferase RimO</fullName>
        <shortName evidence="8">uS12 MTTase</shortName>
        <shortName evidence="8">uS12 methylthiotransferase</shortName>
        <ecNumber evidence="8">2.8.4.4</ecNumber>
    </recommendedName>
    <alternativeName>
        <fullName evidence="8">Ribosomal protein uS12 (aspartate-C(3))-methylthiotransferase</fullName>
    </alternativeName>
    <alternativeName>
        <fullName evidence="8">Ribosome maturation factor RimO</fullName>
    </alternativeName>
</protein>
<evidence type="ECO:0000256" key="4">
    <source>
        <dbReference type="ARBA" id="ARBA00022691"/>
    </source>
</evidence>
<dbReference type="NCBIfam" id="TIGR00089">
    <property type="entry name" value="MiaB/RimO family radical SAM methylthiotransferase"/>
    <property type="match status" value="1"/>
</dbReference>
<dbReference type="SMART" id="SM00729">
    <property type="entry name" value="Elp3"/>
    <property type="match status" value="1"/>
</dbReference>
<dbReference type="InterPro" id="IPR005839">
    <property type="entry name" value="Methylthiotransferase"/>
</dbReference>
<keyword evidence="7 8" id="KW-0411">Iron-sulfur</keyword>
<comment type="cofactor">
    <cofactor evidence="8">
        <name>[4Fe-4S] cluster</name>
        <dbReference type="ChEBI" id="CHEBI:49883"/>
    </cofactor>
    <text evidence="8">Binds 2 [4Fe-4S] clusters. One cluster is coordinated with 3 cysteines and an exchangeable S-adenosyl-L-methionine.</text>
</comment>
<dbReference type="SFLD" id="SFLDG01082">
    <property type="entry name" value="B12-binding_domain_containing"/>
    <property type="match status" value="1"/>
</dbReference>
<reference evidence="12" key="1">
    <citation type="submission" date="2023-09" db="EMBL/GenBank/DDBJ databases">
        <title>Flavobacterium sp. 20NA77.7 isolated from freshwater.</title>
        <authorList>
            <person name="Le V."/>
            <person name="Ko S.-R."/>
            <person name="Ahn C.-Y."/>
            <person name="Oh H.-M."/>
        </authorList>
    </citation>
    <scope>NUCLEOTIDE SEQUENCE</scope>
    <source>
        <strain evidence="12">20NA77.7</strain>
    </source>
</reference>
<feature type="domain" description="TRAM" evidence="9">
    <location>
        <begin position="370"/>
        <end position="436"/>
    </location>
</feature>
<feature type="binding site" evidence="8">
    <location>
        <position position="90"/>
    </location>
    <ligand>
        <name>[4Fe-4S] cluster</name>
        <dbReference type="ChEBI" id="CHEBI:49883"/>
        <label>1</label>
    </ligand>
</feature>
<feature type="binding site" evidence="8">
    <location>
        <position position="18"/>
    </location>
    <ligand>
        <name>[4Fe-4S] cluster</name>
        <dbReference type="ChEBI" id="CHEBI:49883"/>
        <label>1</label>
    </ligand>
</feature>
<comment type="subcellular location">
    <subcellularLocation>
        <location evidence="8">Cytoplasm</location>
    </subcellularLocation>
</comment>
<dbReference type="RefSeq" id="WP_309531603.1">
    <property type="nucleotide sequence ID" value="NZ_CP133721.1"/>
</dbReference>
<dbReference type="HAMAP" id="MF_01865">
    <property type="entry name" value="MTTase_RimO"/>
    <property type="match status" value="1"/>
</dbReference>
<feature type="binding site" evidence="8">
    <location>
        <position position="151"/>
    </location>
    <ligand>
        <name>[4Fe-4S] cluster</name>
        <dbReference type="ChEBI" id="CHEBI:49883"/>
        <label>2</label>
        <note>4Fe-4S-S-AdoMet</note>
    </ligand>
</feature>
<dbReference type="InterPro" id="IPR005840">
    <property type="entry name" value="Ribosomal_uS12_MeSTrfase_RimO"/>
</dbReference>
<keyword evidence="3 8" id="KW-0808">Transferase</keyword>
<evidence type="ECO:0000256" key="2">
    <source>
        <dbReference type="ARBA" id="ARBA00022490"/>
    </source>
</evidence>
<dbReference type="InterPro" id="IPR038135">
    <property type="entry name" value="Methylthiotransferase_N_sf"/>
</dbReference>
<dbReference type="GO" id="GO:0005840">
    <property type="term" value="C:ribosome"/>
    <property type="evidence" value="ECO:0007669"/>
    <property type="project" value="UniProtKB-KW"/>
</dbReference>
<dbReference type="InterPro" id="IPR023404">
    <property type="entry name" value="rSAM_horseshoe"/>
</dbReference>
<keyword evidence="5 8" id="KW-0479">Metal-binding</keyword>
<feature type="domain" description="MTTase N-terminal" evidence="10">
    <location>
        <begin position="9"/>
        <end position="127"/>
    </location>
</feature>
<keyword evidence="6 8" id="KW-0408">Iron</keyword>
<dbReference type="SFLD" id="SFLDF00274">
    <property type="entry name" value="ribosomal_protein_S12_methylth"/>
    <property type="match status" value="1"/>
</dbReference>
<sequence>MRTKSLKSNKINVITLGCSKNVYDSEILMGQLKANGKEVTHEALEDEGNIIVINTCGFIDNAKEESVNMILEYAEKKEQGLVDKLFVTGCLSERYRPDLEKEISNVDQFFGTTELPLLLKALGADYKHELIGERLTTTPKNYAYLKIAEGCDRPCSFCAIPLMRGKHVSTPIENLVIEAEKLAKNGVKELILIAQDLTYYGLDLYKKRNLAELLEALVKVEGIEWIRLHYAFPSGFPMDVLELMKREPKICNYIDIPLQHISDNVLKSMRRGTTYEKTTQLLHDFRKAVPGMAIRTTLIVGYPGETEEDFELLKNWVTEMRFERLGCFTYSHEENTHAYLLEDNVPEEVKQARANEIMEIQAQISWELNQEKIGQTFTCVIDRKEGQYFIGRTEFDSPDVDNEVLVDASKYYLKTGDFVQLKITDATEFDLYAEPI</sequence>
<proteinExistence type="inferred from homology"/>
<dbReference type="Gene3D" id="2.40.50.140">
    <property type="entry name" value="Nucleic acid-binding proteins"/>
    <property type="match status" value="1"/>
</dbReference>
<feature type="binding site" evidence="8">
    <location>
        <position position="56"/>
    </location>
    <ligand>
        <name>[4Fe-4S] cluster</name>
        <dbReference type="ChEBI" id="CHEBI:49883"/>
        <label>1</label>
    </ligand>
</feature>
<dbReference type="SUPFAM" id="SSF102114">
    <property type="entry name" value="Radical SAM enzymes"/>
    <property type="match status" value="1"/>
</dbReference>
<dbReference type="PANTHER" id="PTHR43837">
    <property type="entry name" value="RIBOSOMAL PROTEIN S12 METHYLTHIOTRANSFERASE RIMO"/>
    <property type="match status" value="1"/>
</dbReference>
<evidence type="ECO:0000256" key="6">
    <source>
        <dbReference type="ARBA" id="ARBA00023004"/>
    </source>
</evidence>
<dbReference type="InterPro" id="IPR002792">
    <property type="entry name" value="TRAM_dom"/>
</dbReference>
<dbReference type="InterPro" id="IPR058240">
    <property type="entry name" value="rSAM_sf"/>
</dbReference>
<dbReference type="CDD" id="cd01335">
    <property type="entry name" value="Radical_SAM"/>
    <property type="match status" value="1"/>
</dbReference>
<organism evidence="12 13">
    <name type="scientific">Flavobacterium nakdongensis</name>
    <dbReference type="NCBI Taxonomy" id="3073563"/>
    <lineage>
        <taxon>Bacteria</taxon>
        <taxon>Pseudomonadati</taxon>
        <taxon>Bacteroidota</taxon>
        <taxon>Flavobacteriia</taxon>
        <taxon>Flavobacteriales</taxon>
        <taxon>Flavobacteriaceae</taxon>
        <taxon>Flavobacterium</taxon>
    </lineage>
</organism>
<comment type="catalytic activity">
    <reaction evidence="8">
        <text>L-aspartate(89)-[ribosomal protein uS12]-hydrogen + (sulfur carrier)-SH + AH2 + 2 S-adenosyl-L-methionine = 3-methylsulfanyl-L-aspartate(89)-[ribosomal protein uS12]-hydrogen + (sulfur carrier)-H + 5'-deoxyadenosine + L-methionine + A + S-adenosyl-L-homocysteine + 2 H(+)</text>
        <dbReference type="Rhea" id="RHEA:37087"/>
        <dbReference type="Rhea" id="RHEA-COMP:10460"/>
        <dbReference type="Rhea" id="RHEA-COMP:10461"/>
        <dbReference type="Rhea" id="RHEA-COMP:14737"/>
        <dbReference type="Rhea" id="RHEA-COMP:14739"/>
        <dbReference type="ChEBI" id="CHEBI:13193"/>
        <dbReference type="ChEBI" id="CHEBI:15378"/>
        <dbReference type="ChEBI" id="CHEBI:17319"/>
        <dbReference type="ChEBI" id="CHEBI:17499"/>
        <dbReference type="ChEBI" id="CHEBI:29917"/>
        <dbReference type="ChEBI" id="CHEBI:29961"/>
        <dbReference type="ChEBI" id="CHEBI:57844"/>
        <dbReference type="ChEBI" id="CHEBI:57856"/>
        <dbReference type="ChEBI" id="CHEBI:59789"/>
        <dbReference type="ChEBI" id="CHEBI:64428"/>
        <dbReference type="ChEBI" id="CHEBI:73599"/>
        <dbReference type="EC" id="2.8.4.4"/>
    </reaction>
</comment>
<evidence type="ECO:0000313" key="13">
    <source>
        <dbReference type="Proteomes" id="UP001180481"/>
    </source>
</evidence>
<keyword evidence="4 8" id="KW-0949">S-adenosyl-L-methionine</keyword>
<keyword evidence="13" id="KW-1185">Reference proteome</keyword>
<evidence type="ECO:0000259" key="11">
    <source>
        <dbReference type="PROSITE" id="PS51918"/>
    </source>
</evidence>
<evidence type="ECO:0000259" key="10">
    <source>
        <dbReference type="PROSITE" id="PS51449"/>
    </source>
</evidence>
<dbReference type="InterPro" id="IPR013848">
    <property type="entry name" value="Methylthiotransferase_N"/>
</dbReference>
<evidence type="ECO:0000256" key="3">
    <source>
        <dbReference type="ARBA" id="ARBA00022679"/>
    </source>
</evidence>
<keyword evidence="12" id="KW-0687">Ribonucleoprotein</keyword>
<comment type="similarity">
    <text evidence="8">Belongs to the methylthiotransferase family. RimO subfamily.</text>
</comment>